<feature type="non-terminal residue" evidence="1">
    <location>
        <position position="1"/>
    </location>
</feature>
<evidence type="ECO:0000313" key="2">
    <source>
        <dbReference type="Proteomes" id="UP001408789"/>
    </source>
</evidence>
<keyword evidence="2" id="KW-1185">Reference proteome</keyword>
<protein>
    <submittedName>
        <fullName evidence="1">Uncharacterized protein</fullName>
    </submittedName>
</protein>
<dbReference type="Proteomes" id="UP001408789">
    <property type="component" value="Unassembled WGS sequence"/>
</dbReference>
<dbReference type="EMBL" id="JBCNJP010003931">
    <property type="protein sequence ID" value="KAK9049990.1"/>
    <property type="molecule type" value="Genomic_DNA"/>
</dbReference>
<organism evidence="1 2">
    <name type="scientific">Deinandra increscens subsp. villosa</name>
    <dbReference type="NCBI Taxonomy" id="3103831"/>
    <lineage>
        <taxon>Eukaryota</taxon>
        <taxon>Viridiplantae</taxon>
        <taxon>Streptophyta</taxon>
        <taxon>Embryophyta</taxon>
        <taxon>Tracheophyta</taxon>
        <taxon>Spermatophyta</taxon>
        <taxon>Magnoliopsida</taxon>
        <taxon>eudicotyledons</taxon>
        <taxon>Gunneridae</taxon>
        <taxon>Pentapetalae</taxon>
        <taxon>asterids</taxon>
        <taxon>campanulids</taxon>
        <taxon>Asterales</taxon>
        <taxon>Asteraceae</taxon>
        <taxon>Asteroideae</taxon>
        <taxon>Heliantheae alliance</taxon>
        <taxon>Madieae</taxon>
        <taxon>Madiinae</taxon>
        <taxon>Deinandra</taxon>
    </lineage>
</organism>
<name>A0AAP0C5K0_9ASTR</name>
<evidence type="ECO:0000313" key="1">
    <source>
        <dbReference type="EMBL" id="KAK9049990.1"/>
    </source>
</evidence>
<gene>
    <name evidence="1" type="ORF">SSX86_031040</name>
</gene>
<sequence>SKGLMVLNERDDSYGGRVELRAPENGIRRCKRVRICFRFLCSPLPVIEENYGLHYDGIGYCNQLQIQRSLTKFFILSAMIFMGFLKLKSLDCENSDGRSSVGFGILCGFSTMNDRMPFEGVSNLQADYAAAFKNMRPIADDPNAQPNFKSNNTNAYPLPIIHHKLTAI</sequence>
<proteinExistence type="predicted"/>
<reference evidence="1 2" key="1">
    <citation type="submission" date="2024-04" db="EMBL/GenBank/DDBJ databases">
        <title>The reference genome of an endangered Asteraceae, Deinandra increscens subsp. villosa, native to the Central Coast of California.</title>
        <authorList>
            <person name="Guilliams M."/>
            <person name="Hasenstab-Lehman K."/>
            <person name="Meyer R."/>
            <person name="Mcevoy S."/>
        </authorList>
    </citation>
    <scope>NUCLEOTIDE SEQUENCE [LARGE SCALE GENOMIC DNA]</scope>
    <source>
        <tissue evidence="1">Leaf</tissue>
    </source>
</reference>
<comment type="caution">
    <text evidence="1">The sequence shown here is derived from an EMBL/GenBank/DDBJ whole genome shotgun (WGS) entry which is preliminary data.</text>
</comment>
<dbReference type="AlphaFoldDB" id="A0AAP0C5K0"/>
<accession>A0AAP0C5K0</accession>